<dbReference type="Proteomes" id="UP000316270">
    <property type="component" value="Chromosome 4"/>
</dbReference>
<evidence type="ECO:0000313" key="1">
    <source>
        <dbReference type="EMBL" id="QDS70108.1"/>
    </source>
</evidence>
<sequence length="171" mass="20061">MPPTSYLSLPLELRQKILSEALEDATHQDIAFNVNIRLFEVVVWSRWPGKAFRPASAPHLHACAKVLAVSHPVIVEDLPFVLEQQLKVFECDREQSIHQETPPKSMYMWWRGRILCRYEASLAWLKTESGEKLKRWAPLMCSPDAERNKDHADEMWRMMRSVLDIYYTDHL</sequence>
<keyword evidence="2" id="KW-1185">Reference proteome</keyword>
<gene>
    <name evidence="1" type="ORF">FKW77_005224</name>
</gene>
<dbReference type="AlphaFoldDB" id="A0A517L3A1"/>
<proteinExistence type="predicted"/>
<evidence type="ECO:0000313" key="2">
    <source>
        <dbReference type="Proteomes" id="UP000316270"/>
    </source>
</evidence>
<reference evidence="1 2" key="1">
    <citation type="submission" date="2019-07" db="EMBL/GenBank/DDBJ databases">
        <title>Finished genome of Venturia effusa.</title>
        <authorList>
            <person name="Young C.A."/>
            <person name="Cox M.P."/>
            <person name="Ganley A.R.D."/>
            <person name="David W.J."/>
        </authorList>
    </citation>
    <scope>NUCLEOTIDE SEQUENCE [LARGE SCALE GENOMIC DNA]</scope>
    <source>
        <strain evidence="2">albino</strain>
    </source>
</reference>
<protein>
    <submittedName>
        <fullName evidence="1">Uncharacterized protein</fullName>
    </submittedName>
</protein>
<name>A0A517L3A1_9PEZI</name>
<dbReference type="EMBL" id="CP042188">
    <property type="protein sequence ID" value="QDS70108.1"/>
    <property type="molecule type" value="Genomic_DNA"/>
</dbReference>
<dbReference type="OrthoDB" id="3938978at2759"/>
<organism evidence="1 2">
    <name type="scientific">Venturia effusa</name>
    <dbReference type="NCBI Taxonomy" id="50376"/>
    <lineage>
        <taxon>Eukaryota</taxon>
        <taxon>Fungi</taxon>
        <taxon>Dikarya</taxon>
        <taxon>Ascomycota</taxon>
        <taxon>Pezizomycotina</taxon>
        <taxon>Dothideomycetes</taxon>
        <taxon>Pleosporomycetidae</taxon>
        <taxon>Venturiales</taxon>
        <taxon>Venturiaceae</taxon>
        <taxon>Venturia</taxon>
    </lineage>
</organism>
<accession>A0A517L3A1</accession>